<reference evidence="12" key="4">
    <citation type="submission" date="2025-08" db="UniProtKB">
        <authorList>
            <consortium name="Ensembl"/>
        </authorList>
    </citation>
    <scope>IDENTIFICATION</scope>
</reference>
<dbReference type="PROSITE" id="PS50240">
    <property type="entry name" value="TRYPSIN_DOM"/>
    <property type="match status" value="1"/>
</dbReference>
<name>A0A4W4GJ08_ELEEL</name>
<dbReference type="InterPro" id="IPR001314">
    <property type="entry name" value="Peptidase_S1A"/>
</dbReference>
<keyword evidence="7" id="KW-1015">Disulfide bond</keyword>
<protein>
    <recommendedName>
        <fullName evidence="9">trypsin</fullName>
        <ecNumber evidence="9">3.4.21.4</ecNumber>
    </recommendedName>
</protein>
<reference evidence="12" key="3">
    <citation type="submission" date="2020-05" db="EMBL/GenBank/DDBJ databases">
        <title>Electrophorus electricus (electric eel) genome, fEleEle1, primary haplotype.</title>
        <authorList>
            <person name="Myers G."/>
            <person name="Meyer A."/>
            <person name="Fedrigo O."/>
            <person name="Formenti G."/>
            <person name="Rhie A."/>
            <person name="Tracey A."/>
            <person name="Sims Y."/>
            <person name="Jarvis E.D."/>
        </authorList>
    </citation>
    <scope>NUCLEOTIDE SEQUENCE [LARGE SCALE GENOMIC DNA]</scope>
</reference>
<reference evidence="12" key="5">
    <citation type="submission" date="2025-09" db="UniProtKB">
        <authorList>
            <consortium name="Ensembl"/>
        </authorList>
    </citation>
    <scope>IDENTIFICATION</scope>
</reference>
<keyword evidence="13" id="KW-1185">Reference proteome</keyword>
<evidence type="ECO:0000256" key="7">
    <source>
        <dbReference type="ARBA" id="ARBA00023157"/>
    </source>
</evidence>
<accession>A0A4W4GJ08</accession>
<comment type="catalytic activity">
    <reaction evidence="8">
        <text>Preferential cleavage: Arg-|-Xaa, Lys-|-Xaa.</text>
        <dbReference type="EC" id="3.4.21.4"/>
    </reaction>
</comment>
<keyword evidence="6" id="KW-0865">Zymogen</keyword>
<dbReference type="PANTHER" id="PTHR24264">
    <property type="entry name" value="TRYPSIN-RELATED"/>
    <property type="match status" value="1"/>
</dbReference>
<dbReference type="PANTHER" id="PTHR24264:SF15">
    <property type="entry name" value="RIKEN CDNA 2210010C04 GENE"/>
    <property type="match status" value="1"/>
</dbReference>
<dbReference type="InterPro" id="IPR001254">
    <property type="entry name" value="Trypsin_dom"/>
</dbReference>
<comment type="subcellular location">
    <subcellularLocation>
        <location evidence="1">Secreted</location>
        <location evidence="1">Extracellular space</location>
    </subcellularLocation>
</comment>
<reference evidence="13" key="1">
    <citation type="journal article" date="2014" name="Science">
        <title>Nonhuman genetics. Genomic basis for the convergent evolution of electric organs.</title>
        <authorList>
            <person name="Gallant J.R."/>
            <person name="Traeger L.L."/>
            <person name="Volkening J.D."/>
            <person name="Moffett H."/>
            <person name="Chen P.H."/>
            <person name="Novina C.D."/>
            <person name="Phillips G.N.Jr."/>
            <person name="Anand R."/>
            <person name="Wells G.B."/>
            <person name="Pinch M."/>
            <person name="Guth R."/>
            <person name="Unguez G.A."/>
            <person name="Albert J.S."/>
            <person name="Zakon H.H."/>
            <person name="Samanta M.P."/>
            <person name="Sussman M.R."/>
        </authorList>
    </citation>
    <scope>NUCLEOTIDE SEQUENCE [LARGE SCALE GENOMIC DNA]</scope>
</reference>
<dbReference type="CDD" id="cd00190">
    <property type="entry name" value="Tryp_SPc"/>
    <property type="match status" value="1"/>
</dbReference>
<dbReference type="GeneTree" id="ENSGT01050000244883"/>
<reference evidence="13" key="2">
    <citation type="journal article" date="2017" name="Sci. Adv.">
        <title>A tail of two voltages: Proteomic comparison of the three electric organs of the electric eel.</title>
        <authorList>
            <person name="Traeger L.L."/>
            <person name="Sabat G."/>
            <person name="Barrett-Wilt G.A."/>
            <person name="Wells G.B."/>
            <person name="Sussman M.R."/>
        </authorList>
    </citation>
    <scope>NUCLEOTIDE SEQUENCE [LARGE SCALE GENOMIC DNA]</scope>
</reference>
<evidence type="ECO:0000259" key="11">
    <source>
        <dbReference type="PROSITE" id="PS50240"/>
    </source>
</evidence>
<evidence type="ECO:0000313" key="12">
    <source>
        <dbReference type="Ensembl" id="ENSEEEP00000036520.2"/>
    </source>
</evidence>
<dbReference type="GO" id="GO:0006508">
    <property type="term" value="P:proteolysis"/>
    <property type="evidence" value="ECO:0007669"/>
    <property type="project" value="UniProtKB-KW"/>
</dbReference>
<dbReference type="InterPro" id="IPR018114">
    <property type="entry name" value="TRYPSIN_HIS"/>
</dbReference>
<dbReference type="InterPro" id="IPR033116">
    <property type="entry name" value="TRYPSIN_SER"/>
</dbReference>
<dbReference type="Proteomes" id="UP000314983">
    <property type="component" value="Chromosome 10"/>
</dbReference>
<dbReference type="SMART" id="SM00020">
    <property type="entry name" value="Tryp_SPc"/>
    <property type="match status" value="1"/>
</dbReference>
<evidence type="ECO:0000256" key="10">
    <source>
        <dbReference type="RuleBase" id="RU363034"/>
    </source>
</evidence>
<feature type="domain" description="Peptidase S1" evidence="11">
    <location>
        <begin position="36"/>
        <end position="266"/>
    </location>
</feature>
<evidence type="ECO:0000256" key="4">
    <source>
        <dbReference type="ARBA" id="ARBA00022801"/>
    </source>
</evidence>
<evidence type="ECO:0000256" key="9">
    <source>
        <dbReference type="ARBA" id="ARBA00038868"/>
    </source>
</evidence>
<evidence type="ECO:0000256" key="3">
    <source>
        <dbReference type="ARBA" id="ARBA00022670"/>
    </source>
</evidence>
<evidence type="ECO:0000256" key="1">
    <source>
        <dbReference type="ARBA" id="ARBA00004239"/>
    </source>
</evidence>
<keyword evidence="4 10" id="KW-0378">Hydrolase</keyword>
<dbReference type="InterPro" id="IPR009003">
    <property type="entry name" value="Peptidase_S1_PA"/>
</dbReference>
<dbReference type="FunFam" id="2.40.10.10:FF:000005">
    <property type="entry name" value="Serine protease 37"/>
    <property type="match status" value="1"/>
</dbReference>
<evidence type="ECO:0000256" key="2">
    <source>
        <dbReference type="ARBA" id="ARBA00022525"/>
    </source>
</evidence>
<dbReference type="GO" id="GO:0005615">
    <property type="term" value="C:extracellular space"/>
    <property type="evidence" value="ECO:0007669"/>
    <property type="project" value="TreeGrafter"/>
</dbReference>
<dbReference type="InterPro" id="IPR043504">
    <property type="entry name" value="Peptidase_S1_PA_chymotrypsin"/>
</dbReference>
<keyword evidence="3 10" id="KW-0645">Protease</keyword>
<keyword evidence="2" id="KW-0964">Secreted</keyword>
<dbReference type="SUPFAM" id="SSF50494">
    <property type="entry name" value="Trypsin-like serine proteases"/>
    <property type="match status" value="1"/>
</dbReference>
<dbReference type="PRINTS" id="PR00722">
    <property type="entry name" value="CHYMOTRYPSIN"/>
</dbReference>
<evidence type="ECO:0000256" key="5">
    <source>
        <dbReference type="ARBA" id="ARBA00022825"/>
    </source>
</evidence>
<dbReference type="Ensembl" id="ENSEEET00000036947.2">
    <property type="protein sequence ID" value="ENSEEEP00000036520.2"/>
    <property type="gene ID" value="ENSEEEG00000017037.2"/>
</dbReference>
<dbReference type="PROSITE" id="PS00134">
    <property type="entry name" value="TRYPSIN_HIS"/>
    <property type="match status" value="1"/>
</dbReference>
<keyword evidence="5 10" id="KW-0720">Serine protease</keyword>
<proteinExistence type="predicted"/>
<organism evidence="12 13">
    <name type="scientific">Electrophorus electricus</name>
    <name type="common">Electric eel</name>
    <name type="synonym">Gymnotus electricus</name>
    <dbReference type="NCBI Taxonomy" id="8005"/>
    <lineage>
        <taxon>Eukaryota</taxon>
        <taxon>Metazoa</taxon>
        <taxon>Chordata</taxon>
        <taxon>Craniata</taxon>
        <taxon>Vertebrata</taxon>
        <taxon>Euteleostomi</taxon>
        <taxon>Actinopterygii</taxon>
        <taxon>Neopterygii</taxon>
        <taxon>Teleostei</taxon>
        <taxon>Ostariophysi</taxon>
        <taxon>Gymnotiformes</taxon>
        <taxon>Gymnotoidei</taxon>
        <taxon>Gymnotidae</taxon>
        <taxon>Electrophorus</taxon>
    </lineage>
</organism>
<evidence type="ECO:0000313" key="13">
    <source>
        <dbReference type="Proteomes" id="UP000314983"/>
    </source>
</evidence>
<dbReference type="Gene3D" id="2.40.10.10">
    <property type="entry name" value="Trypsin-like serine proteases"/>
    <property type="match status" value="3"/>
</dbReference>
<evidence type="ECO:0000256" key="8">
    <source>
        <dbReference type="ARBA" id="ARBA00036320"/>
    </source>
</evidence>
<evidence type="ECO:0000256" key="6">
    <source>
        <dbReference type="ARBA" id="ARBA00023145"/>
    </source>
</evidence>
<dbReference type="GO" id="GO:0004252">
    <property type="term" value="F:serine-type endopeptidase activity"/>
    <property type="evidence" value="ECO:0007669"/>
    <property type="project" value="UniProtKB-EC"/>
</dbReference>
<dbReference type="Pfam" id="PF00089">
    <property type="entry name" value="Trypsin"/>
    <property type="match status" value="1"/>
</dbReference>
<dbReference type="PROSITE" id="PS00135">
    <property type="entry name" value="TRYPSIN_SER"/>
    <property type="match status" value="1"/>
</dbReference>
<dbReference type="InterPro" id="IPR050127">
    <property type="entry name" value="Serine_Proteases_S1"/>
</dbReference>
<gene>
    <name evidence="12" type="primary">LOC113575626</name>
</gene>
<dbReference type="AlphaFoldDB" id="A0A4W4GJ08"/>
<dbReference type="EC" id="3.4.21.4" evidence="9"/>
<sequence length="268" mass="29505">FFLDQEMDFFHGRLVFCILFLHYPVTIPVYDDKNKIVGGYECQKNSVPYQASLNVRRHYCGGSLISNLWVLSAAHCYSPHIQVHLGEHDITVKESTEQIINSSKVIMHPSYISSSLDNDIMLVKLSQAATMNNFVQTIPLPSSSVPAGTMCLVAGWGNTGTNRLLLAAMFHLKANYADRLMCLNVPILSDTACKNVYPGKITSNMVCAGFLEGVKDSCQGDSGGPLVCSDQLQGVVSWGHGCALKNKPGVYVKVSQYTTWIRDTMSKN</sequence>